<organism evidence="2 3">
    <name type="scientific">Eumeta variegata</name>
    <name type="common">Bagworm moth</name>
    <name type="synonym">Eumeta japonica</name>
    <dbReference type="NCBI Taxonomy" id="151549"/>
    <lineage>
        <taxon>Eukaryota</taxon>
        <taxon>Metazoa</taxon>
        <taxon>Ecdysozoa</taxon>
        <taxon>Arthropoda</taxon>
        <taxon>Hexapoda</taxon>
        <taxon>Insecta</taxon>
        <taxon>Pterygota</taxon>
        <taxon>Neoptera</taxon>
        <taxon>Endopterygota</taxon>
        <taxon>Lepidoptera</taxon>
        <taxon>Glossata</taxon>
        <taxon>Ditrysia</taxon>
        <taxon>Tineoidea</taxon>
        <taxon>Psychidae</taxon>
        <taxon>Oiketicinae</taxon>
        <taxon>Eumeta</taxon>
    </lineage>
</organism>
<evidence type="ECO:0000313" key="3">
    <source>
        <dbReference type="Proteomes" id="UP000299102"/>
    </source>
</evidence>
<gene>
    <name evidence="2" type="ORF">EVAR_52173_1</name>
</gene>
<evidence type="ECO:0000313" key="2">
    <source>
        <dbReference type="EMBL" id="GBP72695.1"/>
    </source>
</evidence>
<keyword evidence="3" id="KW-1185">Reference proteome</keyword>
<sequence>MQRESSVLKQLQYNSIVRSIEKAVFFSKRGYLISDGRIRQQRSVLSDRYWTSAQAATDRNSGRATATGAQPRRAAINERIIHVRRNSRCTINCFILGNNSRSSFNYGRRPGRTAAGRGGGRAGPHPPPRARWPY</sequence>
<dbReference type="Proteomes" id="UP000299102">
    <property type="component" value="Unassembled WGS sequence"/>
</dbReference>
<dbReference type="AlphaFoldDB" id="A0A4C1YED6"/>
<accession>A0A4C1YED6</accession>
<feature type="region of interest" description="Disordered" evidence="1">
    <location>
        <begin position="101"/>
        <end position="134"/>
    </location>
</feature>
<protein>
    <submittedName>
        <fullName evidence="2">Uncharacterized protein</fullName>
    </submittedName>
</protein>
<feature type="compositionally biased region" description="Pro residues" evidence="1">
    <location>
        <begin position="124"/>
        <end position="134"/>
    </location>
</feature>
<dbReference type="EMBL" id="BGZK01001153">
    <property type="protein sequence ID" value="GBP72695.1"/>
    <property type="molecule type" value="Genomic_DNA"/>
</dbReference>
<comment type="caution">
    <text evidence="2">The sequence shown here is derived from an EMBL/GenBank/DDBJ whole genome shotgun (WGS) entry which is preliminary data.</text>
</comment>
<reference evidence="2 3" key="1">
    <citation type="journal article" date="2019" name="Commun. Biol.">
        <title>The bagworm genome reveals a unique fibroin gene that provides high tensile strength.</title>
        <authorList>
            <person name="Kono N."/>
            <person name="Nakamura H."/>
            <person name="Ohtoshi R."/>
            <person name="Tomita M."/>
            <person name="Numata K."/>
            <person name="Arakawa K."/>
        </authorList>
    </citation>
    <scope>NUCLEOTIDE SEQUENCE [LARGE SCALE GENOMIC DNA]</scope>
</reference>
<proteinExistence type="predicted"/>
<evidence type="ECO:0000256" key="1">
    <source>
        <dbReference type="SAM" id="MobiDB-lite"/>
    </source>
</evidence>
<name>A0A4C1YED6_EUMVA</name>